<keyword evidence="3" id="KW-1185">Reference proteome</keyword>
<dbReference type="RefSeq" id="WP_129985372.1">
    <property type="nucleotide sequence ID" value="NZ_SDPU01000010.1"/>
</dbReference>
<dbReference type="OrthoDB" id="5189092at2"/>
<protein>
    <recommendedName>
        <fullName evidence="4">DUF4232 domain-containing protein</fullName>
    </recommendedName>
</protein>
<dbReference type="AlphaFoldDB" id="A0A4Q5J988"/>
<feature type="region of interest" description="Disordered" evidence="1">
    <location>
        <begin position="55"/>
        <end position="98"/>
    </location>
</feature>
<dbReference type="Proteomes" id="UP000291189">
    <property type="component" value="Unassembled WGS sequence"/>
</dbReference>
<dbReference type="EMBL" id="SDPU01000010">
    <property type="protein sequence ID" value="RYU14488.1"/>
    <property type="molecule type" value="Genomic_DNA"/>
</dbReference>
<comment type="caution">
    <text evidence="2">The sequence shown here is derived from an EMBL/GenBank/DDBJ whole genome shotgun (WGS) entry which is preliminary data.</text>
</comment>
<name>A0A4Q5J988_9ACTN</name>
<accession>A0A4Q5J988</accession>
<evidence type="ECO:0000256" key="1">
    <source>
        <dbReference type="SAM" id="MobiDB-lite"/>
    </source>
</evidence>
<feature type="compositionally biased region" description="Polar residues" evidence="1">
    <location>
        <begin position="57"/>
        <end position="66"/>
    </location>
</feature>
<feature type="region of interest" description="Disordered" evidence="1">
    <location>
        <begin position="224"/>
        <end position="263"/>
    </location>
</feature>
<evidence type="ECO:0000313" key="3">
    <source>
        <dbReference type="Proteomes" id="UP000291189"/>
    </source>
</evidence>
<gene>
    <name evidence="2" type="ORF">ETU37_02865</name>
</gene>
<evidence type="ECO:0008006" key="4">
    <source>
        <dbReference type="Google" id="ProtNLM"/>
    </source>
</evidence>
<reference evidence="2 3" key="1">
    <citation type="submission" date="2019-01" db="EMBL/GenBank/DDBJ databases">
        <title>Nocardioides guangzhouensis sp. nov., an actinobacterium isolated from soil.</title>
        <authorList>
            <person name="Fu Y."/>
            <person name="Cai Y."/>
            <person name="Lin Z."/>
            <person name="Chen P."/>
        </authorList>
    </citation>
    <scope>NUCLEOTIDE SEQUENCE [LARGE SCALE GENOMIC DNA]</scope>
    <source>
        <strain evidence="2 3">NBRC 105384</strain>
    </source>
</reference>
<feature type="compositionally biased region" description="Basic and acidic residues" evidence="1">
    <location>
        <begin position="236"/>
        <end position="263"/>
    </location>
</feature>
<sequence length="263" mass="28178">MSAMRPRGHLPARVYWVRRTLVLAVALGLVFGIAQLLGGSTGASDDEAARVVGADRTPTQSPQGQAATADDRPSQQAGPRGTKGRKPKKTKTPLAVPTGPCRNEEVVVEPKLKEAAYAGSLVHVRLKLTTTGNPACTWTVSPETLVVKITSGNDRIWSSQDCPDAVPQTDVVVRKDVPAKVDLGWAARRSDTGCTPQRGWAQPGFYHVATAAYGAEPTDVQFELRSPVAPTVTAKPKPEKDKGKGKKADEKKSDRPESGRQER</sequence>
<feature type="compositionally biased region" description="Basic residues" evidence="1">
    <location>
        <begin position="82"/>
        <end position="91"/>
    </location>
</feature>
<proteinExistence type="predicted"/>
<evidence type="ECO:0000313" key="2">
    <source>
        <dbReference type="EMBL" id="RYU14488.1"/>
    </source>
</evidence>
<organism evidence="2 3">
    <name type="scientific">Nocardioides iriomotensis</name>
    <dbReference type="NCBI Taxonomy" id="715784"/>
    <lineage>
        <taxon>Bacteria</taxon>
        <taxon>Bacillati</taxon>
        <taxon>Actinomycetota</taxon>
        <taxon>Actinomycetes</taxon>
        <taxon>Propionibacteriales</taxon>
        <taxon>Nocardioidaceae</taxon>
        <taxon>Nocardioides</taxon>
    </lineage>
</organism>